<dbReference type="SUPFAM" id="SSF46548">
    <property type="entry name" value="alpha-helical ferredoxin"/>
    <property type="match status" value="1"/>
</dbReference>
<dbReference type="RefSeq" id="WP_167940355.1">
    <property type="nucleotide sequence ID" value="NZ_JAATJA010000001.1"/>
</dbReference>
<evidence type="ECO:0000256" key="2">
    <source>
        <dbReference type="ARBA" id="ARBA00022723"/>
    </source>
</evidence>
<name>A0A846QRJ3_9BACT</name>
<evidence type="ECO:0000256" key="5">
    <source>
        <dbReference type="ARBA" id="ARBA00023014"/>
    </source>
</evidence>
<dbReference type="GO" id="GO:0051539">
    <property type="term" value="F:4 iron, 4 sulfur cluster binding"/>
    <property type="evidence" value="ECO:0007669"/>
    <property type="project" value="UniProtKB-KW"/>
</dbReference>
<organism evidence="7 8">
    <name type="scientific">Desulfobaculum xiamenense</name>
    <dbReference type="NCBI Taxonomy" id="995050"/>
    <lineage>
        <taxon>Bacteria</taxon>
        <taxon>Pseudomonadati</taxon>
        <taxon>Thermodesulfobacteriota</taxon>
        <taxon>Desulfovibrionia</taxon>
        <taxon>Desulfovibrionales</taxon>
        <taxon>Desulfovibrionaceae</taxon>
        <taxon>Desulfobaculum</taxon>
    </lineage>
</organism>
<keyword evidence="2" id="KW-0479">Metal-binding</keyword>
<sequence length="187" mass="20758">MNRTARQTWSPGRDDGALAELRGMVQACMQCGTCTASCPNAFAMDVTPRQMWRMIQFGMLDRILDSRTYWFCSSCYACTLRCPRGLRLTSAMAALKRLAAERGGAVGRGNGAFYAAFMDNVEKYGRAQEALLMQEYFIRKKDPLLPLSFAGLGLRMLGKGRLHMPKLARKPTLRAIFAKAREIGGAS</sequence>
<dbReference type="InterPro" id="IPR017900">
    <property type="entry name" value="4Fe4S_Fe_S_CS"/>
</dbReference>
<evidence type="ECO:0000259" key="6">
    <source>
        <dbReference type="PROSITE" id="PS51379"/>
    </source>
</evidence>
<dbReference type="EC" id="1.8.98.1" evidence="7"/>
<dbReference type="InterPro" id="IPR017896">
    <property type="entry name" value="4Fe4S_Fe-S-bd"/>
</dbReference>
<dbReference type="GO" id="GO:0005886">
    <property type="term" value="C:plasma membrane"/>
    <property type="evidence" value="ECO:0007669"/>
    <property type="project" value="TreeGrafter"/>
</dbReference>
<dbReference type="PANTHER" id="PTHR43255:SF1">
    <property type="entry name" value="IRON-SULFUR-BINDING OXIDOREDUCTASE FADF-RELATED"/>
    <property type="match status" value="1"/>
</dbReference>
<reference evidence="7 8" key="1">
    <citation type="submission" date="2020-03" db="EMBL/GenBank/DDBJ databases">
        <title>Genomic Encyclopedia of Type Strains, Phase IV (KMG-IV): sequencing the most valuable type-strain genomes for metagenomic binning, comparative biology and taxonomic classification.</title>
        <authorList>
            <person name="Goeker M."/>
        </authorList>
    </citation>
    <scope>NUCLEOTIDE SEQUENCE [LARGE SCALE GENOMIC DNA]</scope>
    <source>
        <strain evidence="7 8">DSM 24233</strain>
    </source>
</reference>
<evidence type="ECO:0000256" key="3">
    <source>
        <dbReference type="ARBA" id="ARBA00023002"/>
    </source>
</evidence>
<feature type="domain" description="4Fe-4S ferredoxin-type" evidence="6">
    <location>
        <begin position="19"/>
        <end position="49"/>
    </location>
</feature>
<evidence type="ECO:0000313" key="7">
    <source>
        <dbReference type="EMBL" id="NJB67289.1"/>
    </source>
</evidence>
<evidence type="ECO:0000256" key="4">
    <source>
        <dbReference type="ARBA" id="ARBA00023004"/>
    </source>
</evidence>
<proteinExistence type="predicted"/>
<dbReference type="InterPro" id="IPR051460">
    <property type="entry name" value="HdrC_iron-sulfur_subunit"/>
</dbReference>
<dbReference type="GO" id="GO:0051912">
    <property type="term" value="F:CoB--CoM heterodisulfide reductase activity"/>
    <property type="evidence" value="ECO:0007669"/>
    <property type="project" value="UniProtKB-EC"/>
</dbReference>
<gene>
    <name evidence="7" type="ORF">GGQ74_000929</name>
</gene>
<protein>
    <submittedName>
        <fullName evidence="7">Heterodisulfide reductase subunit C</fullName>
        <ecNumber evidence="7">1.8.98.1</ecNumber>
    </submittedName>
</protein>
<dbReference type="Gene3D" id="1.10.1060.10">
    <property type="entry name" value="Alpha-helical ferredoxin"/>
    <property type="match status" value="1"/>
</dbReference>
<keyword evidence="4" id="KW-0408">Iron</keyword>
<accession>A0A846QRJ3</accession>
<dbReference type="Proteomes" id="UP000580856">
    <property type="component" value="Unassembled WGS sequence"/>
</dbReference>
<dbReference type="AlphaFoldDB" id="A0A846QRJ3"/>
<keyword evidence="5" id="KW-0411">Iron-sulfur</keyword>
<dbReference type="InterPro" id="IPR009051">
    <property type="entry name" value="Helical_ferredxn"/>
</dbReference>
<keyword evidence="3 7" id="KW-0560">Oxidoreductase</keyword>
<dbReference type="EMBL" id="JAATJA010000001">
    <property type="protein sequence ID" value="NJB67289.1"/>
    <property type="molecule type" value="Genomic_DNA"/>
</dbReference>
<dbReference type="Pfam" id="PF13187">
    <property type="entry name" value="Fer4_9"/>
    <property type="match status" value="1"/>
</dbReference>
<dbReference type="PANTHER" id="PTHR43255">
    <property type="entry name" value="IRON-SULFUR-BINDING OXIDOREDUCTASE FADF-RELATED-RELATED"/>
    <property type="match status" value="1"/>
</dbReference>
<dbReference type="GO" id="GO:0046872">
    <property type="term" value="F:metal ion binding"/>
    <property type="evidence" value="ECO:0007669"/>
    <property type="project" value="UniProtKB-KW"/>
</dbReference>
<keyword evidence="1" id="KW-0004">4Fe-4S</keyword>
<evidence type="ECO:0000256" key="1">
    <source>
        <dbReference type="ARBA" id="ARBA00022485"/>
    </source>
</evidence>
<comment type="caution">
    <text evidence="7">The sequence shown here is derived from an EMBL/GenBank/DDBJ whole genome shotgun (WGS) entry which is preliminary data.</text>
</comment>
<evidence type="ECO:0000313" key="8">
    <source>
        <dbReference type="Proteomes" id="UP000580856"/>
    </source>
</evidence>
<dbReference type="PROSITE" id="PS00198">
    <property type="entry name" value="4FE4S_FER_1"/>
    <property type="match status" value="2"/>
</dbReference>
<keyword evidence="8" id="KW-1185">Reference proteome</keyword>
<dbReference type="PROSITE" id="PS51379">
    <property type="entry name" value="4FE4S_FER_2"/>
    <property type="match status" value="1"/>
</dbReference>